<dbReference type="AlphaFoldDB" id="A0A9W6N373"/>
<dbReference type="SUPFAM" id="SSF51366">
    <property type="entry name" value="Ribulose-phoshate binding barrel"/>
    <property type="match status" value="1"/>
</dbReference>
<evidence type="ECO:0000256" key="3">
    <source>
        <dbReference type="ARBA" id="ARBA00023102"/>
    </source>
</evidence>
<reference evidence="6" key="2">
    <citation type="submission" date="2023-01" db="EMBL/GenBank/DDBJ databases">
        <authorList>
            <person name="Sun Q."/>
            <person name="Evtushenko L."/>
        </authorList>
    </citation>
    <scope>NUCLEOTIDE SEQUENCE</scope>
    <source>
        <strain evidence="6">VKM B-2555</strain>
    </source>
</reference>
<protein>
    <submittedName>
        <fullName evidence="6">Nickel transporter</fullName>
    </submittedName>
</protein>
<evidence type="ECO:0000256" key="1">
    <source>
        <dbReference type="ARBA" id="ARBA00009667"/>
    </source>
</evidence>
<dbReference type="InterPro" id="IPR013785">
    <property type="entry name" value="Aldolase_TIM"/>
</dbReference>
<dbReference type="InterPro" id="IPR006062">
    <property type="entry name" value="His_biosynth"/>
</dbReference>
<evidence type="ECO:0000256" key="5">
    <source>
        <dbReference type="RuleBase" id="RU003657"/>
    </source>
</evidence>
<comment type="caution">
    <text evidence="6">The sequence shown here is derived from an EMBL/GenBank/DDBJ whole genome shotgun (WGS) entry which is preliminary data.</text>
</comment>
<keyword evidence="2 5" id="KW-0028">Amino-acid biosynthesis</keyword>
<sequence length="279" mass="28837">MKQGRASSTLIPDGDALFWADPSGLLEPSRRVGRSRACVSPSGGHPNVDVIPVIDLMDGRVAHARRGERGAYRPIESPLAPGAEPLATAAALLALAPFRTLYVADLDAILNRGGHDEVIAAIAAAHPGLEIWVDRGAAPGRAGTPIVGTESHADACSLHDALQGDAILSLDHDADGPLGPRDAHDQPERWPRRVIAMTLARVGAGAGPDLGRLAEVLAKAGPERQVFAAGGVRGEDDLQALASLGVAGALVATALHDGRIGAETVRRLAEGTPRTPPRP</sequence>
<dbReference type="CDD" id="cd04723">
    <property type="entry name" value="HisA_HisF"/>
    <property type="match status" value="1"/>
</dbReference>
<evidence type="ECO:0000313" key="6">
    <source>
        <dbReference type="EMBL" id="GLK75956.1"/>
    </source>
</evidence>
<proteinExistence type="inferred from homology"/>
<name>A0A9W6N373_9HYPH</name>
<dbReference type="GO" id="GO:0000105">
    <property type="term" value="P:L-histidine biosynthetic process"/>
    <property type="evidence" value="ECO:0007669"/>
    <property type="project" value="UniProtKB-KW"/>
</dbReference>
<keyword evidence="7" id="KW-1185">Reference proteome</keyword>
<dbReference type="Pfam" id="PF00977">
    <property type="entry name" value="His_biosynth"/>
    <property type="match status" value="1"/>
</dbReference>
<dbReference type="Proteomes" id="UP001143364">
    <property type="component" value="Unassembled WGS sequence"/>
</dbReference>
<dbReference type="EMBL" id="BSFK01000005">
    <property type="protein sequence ID" value="GLK75956.1"/>
    <property type="molecule type" value="Genomic_DNA"/>
</dbReference>
<keyword evidence="3 5" id="KW-0368">Histidine biosynthesis</keyword>
<evidence type="ECO:0000313" key="7">
    <source>
        <dbReference type="Proteomes" id="UP001143364"/>
    </source>
</evidence>
<dbReference type="Gene3D" id="3.20.20.70">
    <property type="entry name" value="Aldolase class I"/>
    <property type="match status" value="2"/>
</dbReference>
<reference evidence="6" key="1">
    <citation type="journal article" date="2014" name="Int. J. Syst. Evol. Microbiol.">
        <title>Complete genome sequence of Corynebacterium casei LMG S-19264T (=DSM 44701T), isolated from a smear-ripened cheese.</title>
        <authorList>
            <consortium name="US DOE Joint Genome Institute (JGI-PGF)"/>
            <person name="Walter F."/>
            <person name="Albersmeier A."/>
            <person name="Kalinowski J."/>
            <person name="Ruckert C."/>
        </authorList>
    </citation>
    <scope>NUCLEOTIDE SEQUENCE</scope>
    <source>
        <strain evidence="6">VKM B-2555</strain>
    </source>
</reference>
<comment type="pathway">
    <text evidence="4">Amino-acid biosynthesis.</text>
</comment>
<comment type="similarity">
    <text evidence="1 5">Belongs to the HisA/HisF family.</text>
</comment>
<evidence type="ECO:0000256" key="4">
    <source>
        <dbReference type="ARBA" id="ARBA00029440"/>
    </source>
</evidence>
<accession>A0A9W6N373</accession>
<evidence type="ECO:0000256" key="2">
    <source>
        <dbReference type="ARBA" id="ARBA00022605"/>
    </source>
</evidence>
<dbReference type="InterPro" id="IPR011060">
    <property type="entry name" value="RibuloseP-bd_barrel"/>
</dbReference>
<organism evidence="6 7">
    <name type="scientific">Methylopila jiangsuensis</name>
    <dbReference type="NCBI Taxonomy" id="586230"/>
    <lineage>
        <taxon>Bacteria</taxon>
        <taxon>Pseudomonadati</taxon>
        <taxon>Pseudomonadota</taxon>
        <taxon>Alphaproteobacteria</taxon>
        <taxon>Hyphomicrobiales</taxon>
        <taxon>Methylopilaceae</taxon>
        <taxon>Methylopila</taxon>
    </lineage>
</organism>
<gene>
    <name evidence="6" type="ORF">GCM10008171_12100</name>
</gene>